<dbReference type="Gene3D" id="2.130.10.30">
    <property type="entry name" value="Regulator of chromosome condensation 1/beta-lactamase-inhibitor protein II"/>
    <property type="match status" value="2"/>
</dbReference>
<dbReference type="Gene3D" id="2.60.40.10">
    <property type="entry name" value="Immunoglobulins"/>
    <property type="match status" value="1"/>
</dbReference>
<dbReference type="InterPro" id="IPR013783">
    <property type="entry name" value="Ig-like_fold"/>
</dbReference>
<dbReference type="PROSITE" id="PS00626">
    <property type="entry name" value="RCC1_2"/>
    <property type="match status" value="3"/>
</dbReference>
<dbReference type="PROSITE" id="PS50853">
    <property type="entry name" value="FN3"/>
    <property type="match status" value="1"/>
</dbReference>
<dbReference type="EMBL" id="CP043661">
    <property type="protein sequence ID" value="QNE17785.1"/>
    <property type="molecule type" value="Genomic_DNA"/>
</dbReference>
<accession>A0A7G6WUX0</accession>
<dbReference type="GO" id="GO:0005737">
    <property type="term" value="C:cytoplasm"/>
    <property type="evidence" value="ECO:0007669"/>
    <property type="project" value="TreeGrafter"/>
</dbReference>
<dbReference type="KEGG" id="kqi:F1D05_07515"/>
<keyword evidence="2" id="KW-0378">Hydrolase</keyword>
<dbReference type="GO" id="GO:0016798">
    <property type="term" value="F:hydrolase activity, acting on glycosyl bonds"/>
    <property type="evidence" value="ECO:0007669"/>
    <property type="project" value="UniProtKB-KW"/>
</dbReference>
<dbReference type="PRINTS" id="PR00633">
    <property type="entry name" value="RCCNDNSATION"/>
</dbReference>
<dbReference type="InterPro" id="IPR051709">
    <property type="entry name" value="Ub-ligase/GTPase-reg"/>
</dbReference>
<evidence type="ECO:0000313" key="7">
    <source>
        <dbReference type="Proteomes" id="UP000515563"/>
    </source>
</evidence>
<sequence length="682" mass="69804">MCPLPGTTVRKGRGRTMKLRWGIFAAGCLLAGGLHPIEAVAVDPGAAWTWGGNGTGQLGNGTTTTRSSAAALNSLTDVIEVEAGREHSIALRSDGTVWTWGFNEMGQLGDGTTTNRLSPVQVGGLSNVVDIAGGHYHSLALLADGTVRGWGYNSFGQLGNGATTSAQRTPVAVSPLTDVIAIAGGRDMSYALRSDGTVWGWGLNDTGQMGDGTTTMRTRPVRVGSLANITAITGGRDHGLAVRSDGTVWGWGDNTQGEIGDGTQTNRLSPVQVSGLTGVVEVAAGAYHSLARLSSGLVRSWGSNTNGQLGDGTTTRRTTSVAVPGVTGATAIAAGRQHSLAVIAGGAVRAWGSNATGQLGDGTLVDRTSAITVGGLSGVTDISAGRDHTIAMVPAVVGQPDTTPPSAPGVPTGVSTSSSTIDLTWAGSTDDVSTSLRYRLFEDSPTNQVAEVTSSASSVSYQRTGLAAASTHTYWVSAVDAVGNISGQSEPSAPITVQEASSAIYSTDFSGGLTGWTNSGLTIDSTQGAAAPPSARGNPTAARASAYRSLGAGYSNVCISTQLRVTSLGASVDLIRLRTATDVGVIRVYIDTNRILWLRSDAVGTQRSSGVAVPLNSWQNLELCGTVGTATTWTLYLNGAPRGTPWSANTGTTPIGRLQLGDTAAKTWTINFDDVVLDQTPG</sequence>
<gene>
    <name evidence="6" type="ORF">F1D05_07515</name>
</gene>
<evidence type="ECO:0000313" key="6">
    <source>
        <dbReference type="EMBL" id="QNE17785.1"/>
    </source>
</evidence>
<dbReference type="PANTHER" id="PTHR45622">
    <property type="entry name" value="UBIQUITIN-PROTEIN LIGASE E3A-RELATED"/>
    <property type="match status" value="1"/>
</dbReference>
<evidence type="ECO:0000256" key="4">
    <source>
        <dbReference type="SAM" id="MobiDB-lite"/>
    </source>
</evidence>
<dbReference type="CDD" id="cd00063">
    <property type="entry name" value="FN3"/>
    <property type="match status" value="1"/>
</dbReference>
<evidence type="ECO:0000256" key="2">
    <source>
        <dbReference type="ARBA" id="ARBA00023295"/>
    </source>
</evidence>
<reference evidence="7" key="1">
    <citation type="submission" date="2019-09" db="EMBL/GenBank/DDBJ databases">
        <title>Antimicrobial potential of Antarctic Bacteria.</title>
        <authorList>
            <person name="Benaud N."/>
            <person name="Edwards R.J."/>
            <person name="Ferrari B.C."/>
        </authorList>
    </citation>
    <scope>NUCLEOTIDE SEQUENCE [LARGE SCALE GENOMIC DNA]</scope>
    <source>
        <strain evidence="7">SPB151</strain>
    </source>
</reference>
<dbReference type="PANTHER" id="PTHR45622:SF76">
    <property type="entry name" value="HECT AND RLD DOMAIN CONTAINING E3 UBIQUITIN LIGASE 4, ISOFORM C"/>
    <property type="match status" value="1"/>
</dbReference>
<dbReference type="InterPro" id="IPR036116">
    <property type="entry name" value="FN3_sf"/>
</dbReference>
<protein>
    <recommendedName>
        <fullName evidence="5">Fibronectin type-III domain-containing protein</fullName>
    </recommendedName>
</protein>
<evidence type="ECO:0000259" key="5">
    <source>
        <dbReference type="PROSITE" id="PS50853"/>
    </source>
</evidence>
<name>A0A7G6WUX0_9ACTN</name>
<keyword evidence="3" id="KW-0119">Carbohydrate metabolism</keyword>
<dbReference type="InterPro" id="IPR058923">
    <property type="entry name" value="RCC1-like_dom"/>
</dbReference>
<dbReference type="SUPFAM" id="SSF49265">
    <property type="entry name" value="Fibronectin type III"/>
    <property type="match status" value="1"/>
</dbReference>
<dbReference type="AlphaFoldDB" id="A0A7G6WUX0"/>
<dbReference type="PROSITE" id="PS50012">
    <property type="entry name" value="RCC1_3"/>
    <property type="match status" value="7"/>
</dbReference>
<evidence type="ECO:0000256" key="1">
    <source>
        <dbReference type="ARBA" id="ARBA00022737"/>
    </source>
</evidence>
<keyword evidence="7" id="KW-1185">Reference proteome</keyword>
<dbReference type="GO" id="GO:0061630">
    <property type="term" value="F:ubiquitin protein ligase activity"/>
    <property type="evidence" value="ECO:0007669"/>
    <property type="project" value="TreeGrafter"/>
</dbReference>
<evidence type="ECO:0000256" key="3">
    <source>
        <dbReference type="ARBA" id="ARBA00023326"/>
    </source>
</evidence>
<dbReference type="GO" id="GO:0000272">
    <property type="term" value="P:polysaccharide catabolic process"/>
    <property type="evidence" value="ECO:0007669"/>
    <property type="project" value="UniProtKB-KW"/>
</dbReference>
<dbReference type="InterPro" id="IPR009091">
    <property type="entry name" value="RCC1/BLIP-II"/>
</dbReference>
<feature type="region of interest" description="Disordered" evidence="4">
    <location>
        <begin position="398"/>
        <end position="418"/>
    </location>
</feature>
<reference evidence="6 7" key="2">
    <citation type="journal article" date="2020" name="Microbiol. Resour. Announc.">
        <title>Antarctic desert soil bacteria exhibit high novel natural product potential, evaluated through long-read genome sequencing and comparative genomics.</title>
        <authorList>
            <person name="Benaud N."/>
            <person name="Edwards R.J."/>
            <person name="Amos T.G."/>
            <person name="D'Agostino P.M."/>
            <person name="Gutierrez-Chavez C."/>
            <person name="Montgomery K."/>
            <person name="Nicetic I."/>
            <person name="Ferrari B.C."/>
        </authorList>
    </citation>
    <scope>NUCLEOTIDE SEQUENCE [LARGE SCALE GENOMIC DNA]</scope>
    <source>
        <strain evidence="6 7">SPB151</strain>
    </source>
</reference>
<keyword evidence="2" id="KW-0326">Glycosidase</keyword>
<feature type="domain" description="Fibronectin type-III" evidence="5">
    <location>
        <begin position="407"/>
        <end position="500"/>
    </location>
</feature>
<feature type="compositionally biased region" description="Low complexity" evidence="4">
    <location>
        <begin position="409"/>
        <end position="418"/>
    </location>
</feature>
<keyword evidence="3" id="KW-0624">Polysaccharide degradation</keyword>
<dbReference type="InterPro" id="IPR003961">
    <property type="entry name" value="FN3_dom"/>
</dbReference>
<dbReference type="SUPFAM" id="SSF50985">
    <property type="entry name" value="RCC1/BLIP-II"/>
    <property type="match status" value="1"/>
</dbReference>
<dbReference type="Proteomes" id="UP000515563">
    <property type="component" value="Chromosome"/>
</dbReference>
<keyword evidence="1" id="KW-0677">Repeat</keyword>
<dbReference type="GO" id="GO:0016567">
    <property type="term" value="P:protein ubiquitination"/>
    <property type="evidence" value="ECO:0007669"/>
    <property type="project" value="TreeGrafter"/>
</dbReference>
<dbReference type="Pfam" id="PF25390">
    <property type="entry name" value="WD40_RLD"/>
    <property type="match status" value="1"/>
</dbReference>
<proteinExistence type="predicted"/>
<organism evidence="6 7">
    <name type="scientific">Kribbella qitaiheensis</name>
    <dbReference type="NCBI Taxonomy" id="1544730"/>
    <lineage>
        <taxon>Bacteria</taxon>
        <taxon>Bacillati</taxon>
        <taxon>Actinomycetota</taxon>
        <taxon>Actinomycetes</taxon>
        <taxon>Propionibacteriales</taxon>
        <taxon>Kribbellaceae</taxon>
        <taxon>Kribbella</taxon>
    </lineage>
</organism>
<dbReference type="GO" id="GO:0006511">
    <property type="term" value="P:ubiquitin-dependent protein catabolic process"/>
    <property type="evidence" value="ECO:0007669"/>
    <property type="project" value="TreeGrafter"/>
</dbReference>
<dbReference type="InterPro" id="IPR000408">
    <property type="entry name" value="Reg_chr_condens"/>
</dbReference>